<dbReference type="InterPro" id="IPR001734">
    <property type="entry name" value="Na/solute_symporter"/>
</dbReference>
<feature type="transmembrane region" description="Helical" evidence="8">
    <location>
        <begin position="6"/>
        <end position="24"/>
    </location>
</feature>
<reference evidence="9 10" key="1">
    <citation type="submission" date="2019-02" db="EMBL/GenBank/DDBJ databases">
        <title>Closed genome of Sporomusa termitida DSM 4440.</title>
        <authorList>
            <person name="Poehlein A."/>
            <person name="Daniel R."/>
        </authorList>
    </citation>
    <scope>NUCLEOTIDE SEQUENCE [LARGE SCALE GENOMIC DNA]</scope>
    <source>
        <strain evidence="9 10">DSM 4440</strain>
        <plasmid evidence="10">pspter</plasmid>
    </source>
</reference>
<feature type="transmembrane region" description="Helical" evidence="8">
    <location>
        <begin position="304"/>
        <end position="330"/>
    </location>
</feature>
<sequence>MEFTSVHLIGLIVTIVLVIGSGIYSARSMKSAEGYSLAGRSAGVILISGSIAGTVIGGGATVGTAQMAYSLGLSAWWFTLGSGIGFIIMGLFYARPLRNTGLETIPQYLVLNYGRAAGPLASIIASIGILFSAVASCLPGIQIIAAIFGITPWPAAMILITLVAAYVTFGGMKGAGVSGMLKLIIIWVTLFVAGATACLALRELPDFAIVFPPFPWFSLFGNGAGMALGNLFSLIIGIICTQTYIQAVFSAADSRTAMVGAFTAAMVVIPVGLPSVAIGMFMHANHPDVLPILVLPMYLLQYQPAWLGGIGIAGIMLSLIGSIAGLALGIGTMISKDICCDLLKITKNKTVLWINRTTVVIVTFIACLISILNLKSSVLEWNYMSMALRGGGVFLPLTLAIFAPGILTPNWAVASMIVSTLAAIIAQSVLHLAINPLFISIAVSAILVIIGIMWGRRPVQTER</sequence>
<feature type="transmembrane region" description="Helical" evidence="8">
    <location>
        <begin position="222"/>
        <end position="245"/>
    </location>
</feature>
<comment type="subcellular location">
    <subcellularLocation>
        <location evidence="1">Membrane</location>
        <topology evidence="1">Multi-pass membrane protein</topology>
    </subcellularLocation>
</comment>
<evidence type="ECO:0000256" key="7">
    <source>
        <dbReference type="RuleBase" id="RU362091"/>
    </source>
</evidence>
<dbReference type="GO" id="GO:0022857">
    <property type="term" value="F:transmembrane transporter activity"/>
    <property type="evidence" value="ECO:0007669"/>
    <property type="project" value="InterPro"/>
</dbReference>
<dbReference type="InterPro" id="IPR050277">
    <property type="entry name" value="Sodium:Solute_Symporter"/>
</dbReference>
<evidence type="ECO:0000256" key="5">
    <source>
        <dbReference type="ARBA" id="ARBA00022989"/>
    </source>
</evidence>
<keyword evidence="10" id="KW-1185">Reference proteome</keyword>
<evidence type="ECO:0000313" key="10">
    <source>
        <dbReference type="Proteomes" id="UP000320776"/>
    </source>
</evidence>
<dbReference type="Gene3D" id="1.20.1730.10">
    <property type="entry name" value="Sodium/glucose cotransporter"/>
    <property type="match status" value="1"/>
</dbReference>
<keyword evidence="3" id="KW-0813">Transport</keyword>
<protein>
    <submittedName>
        <fullName evidence="9">Sss: transporter, solute:sodium symporter (SSS) family</fullName>
    </submittedName>
</protein>
<evidence type="ECO:0000256" key="4">
    <source>
        <dbReference type="ARBA" id="ARBA00022692"/>
    </source>
</evidence>
<dbReference type="Proteomes" id="UP000320776">
    <property type="component" value="Plasmid pSPTER"/>
</dbReference>
<evidence type="ECO:0000256" key="8">
    <source>
        <dbReference type="SAM" id="Phobius"/>
    </source>
</evidence>
<accession>A0A517E1L3</accession>
<feature type="transmembrane region" description="Helical" evidence="8">
    <location>
        <begin position="44"/>
        <end position="69"/>
    </location>
</feature>
<dbReference type="KEGG" id="sted:SPTER_49810"/>
<dbReference type="GO" id="GO:0005886">
    <property type="term" value="C:plasma membrane"/>
    <property type="evidence" value="ECO:0007669"/>
    <property type="project" value="TreeGrafter"/>
</dbReference>
<keyword evidence="6 8" id="KW-0472">Membrane</keyword>
<feature type="transmembrane region" description="Helical" evidence="8">
    <location>
        <begin position="351"/>
        <end position="374"/>
    </location>
</feature>
<organism evidence="9 10">
    <name type="scientific">Sporomusa termitida</name>
    <dbReference type="NCBI Taxonomy" id="2377"/>
    <lineage>
        <taxon>Bacteria</taxon>
        <taxon>Bacillati</taxon>
        <taxon>Bacillota</taxon>
        <taxon>Negativicutes</taxon>
        <taxon>Selenomonadales</taxon>
        <taxon>Sporomusaceae</taxon>
        <taxon>Sporomusa</taxon>
    </lineage>
</organism>
<dbReference type="PANTHER" id="PTHR48086">
    <property type="entry name" value="SODIUM/PROLINE SYMPORTER-RELATED"/>
    <property type="match status" value="1"/>
</dbReference>
<dbReference type="EMBL" id="CP036260">
    <property type="protein sequence ID" value="QDR83490.1"/>
    <property type="molecule type" value="Genomic_DNA"/>
</dbReference>
<feature type="transmembrane region" description="Helical" evidence="8">
    <location>
        <begin position="141"/>
        <end position="169"/>
    </location>
</feature>
<evidence type="ECO:0000256" key="6">
    <source>
        <dbReference type="ARBA" id="ARBA00023136"/>
    </source>
</evidence>
<proteinExistence type="inferred from homology"/>
<gene>
    <name evidence="9" type="ORF">SPTER_49810</name>
</gene>
<evidence type="ECO:0000256" key="2">
    <source>
        <dbReference type="ARBA" id="ARBA00006434"/>
    </source>
</evidence>
<keyword evidence="5 8" id="KW-1133">Transmembrane helix</keyword>
<feature type="transmembrane region" description="Helical" evidence="8">
    <location>
        <begin position="411"/>
        <end position="430"/>
    </location>
</feature>
<feature type="transmembrane region" description="Helical" evidence="8">
    <location>
        <begin position="75"/>
        <end position="95"/>
    </location>
</feature>
<dbReference type="Pfam" id="PF00474">
    <property type="entry name" value="SSF"/>
    <property type="match status" value="1"/>
</dbReference>
<dbReference type="InterPro" id="IPR038377">
    <property type="entry name" value="Na/Glc_symporter_sf"/>
</dbReference>
<feature type="transmembrane region" description="Helical" evidence="8">
    <location>
        <begin position="436"/>
        <end position="455"/>
    </location>
</feature>
<dbReference type="OrthoDB" id="9781232at2"/>
<dbReference type="CDD" id="cd10322">
    <property type="entry name" value="SLC5sbd"/>
    <property type="match status" value="1"/>
</dbReference>
<name>A0A517E1L3_9FIRM</name>
<feature type="transmembrane region" description="Helical" evidence="8">
    <location>
        <begin position="116"/>
        <end position="135"/>
    </location>
</feature>
<evidence type="ECO:0000256" key="1">
    <source>
        <dbReference type="ARBA" id="ARBA00004141"/>
    </source>
</evidence>
<evidence type="ECO:0000256" key="3">
    <source>
        <dbReference type="ARBA" id="ARBA00022448"/>
    </source>
</evidence>
<keyword evidence="9" id="KW-0614">Plasmid</keyword>
<evidence type="ECO:0000313" key="9">
    <source>
        <dbReference type="EMBL" id="QDR83490.1"/>
    </source>
</evidence>
<dbReference type="PROSITE" id="PS50283">
    <property type="entry name" value="NA_SOLUT_SYMP_3"/>
    <property type="match status" value="1"/>
</dbReference>
<feature type="transmembrane region" description="Helical" evidence="8">
    <location>
        <begin position="181"/>
        <end position="202"/>
    </location>
</feature>
<keyword evidence="4 8" id="KW-0812">Transmembrane</keyword>
<comment type="similarity">
    <text evidence="2 7">Belongs to the sodium:solute symporter (SSF) (TC 2.A.21) family.</text>
</comment>
<feature type="transmembrane region" description="Helical" evidence="8">
    <location>
        <begin position="257"/>
        <end position="284"/>
    </location>
</feature>
<dbReference type="RefSeq" id="WP_144353167.1">
    <property type="nucleotide sequence ID" value="NZ_CP036260.1"/>
</dbReference>
<geneLocation type="plasmid" evidence="10">
    <name>pspter</name>
</geneLocation>
<dbReference type="PANTHER" id="PTHR48086:SF7">
    <property type="entry name" value="SODIUM-SOLUTE SYMPORTER-RELATED"/>
    <property type="match status" value="1"/>
</dbReference>
<dbReference type="AlphaFoldDB" id="A0A517E1L3"/>